<dbReference type="InterPro" id="IPR003593">
    <property type="entry name" value="AAA+_ATPase"/>
</dbReference>
<dbReference type="AlphaFoldDB" id="A0A8D5UH21"/>
<dbReference type="SMART" id="SM00382">
    <property type="entry name" value="AAA"/>
    <property type="match status" value="1"/>
</dbReference>
<evidence type="ECO:0000313" key="5">
    <source>
        <dbReference type="EMBL" id="BCU82588.1"/>
    </source>
</evidence>
<dbReference type="KEGG" id="pabs:JIR001_23710"/>
<dbReference type="InterPro" id="IPR032823">
    <property type="entry name" value="BCA_ABC_TP_C"/>
</dbReference>
<protein>
    <submittedName>
        <fullName evidence="5">ABC transporter ATP-binding protein</fullName>
    </submittedName>
</protein>
<evidence type="ECO:0000313" key="6">
    <source>
        <dbReference type="Proteomes" id="UP000677436"/>
    </source>
</evidence>
<dbReference type="RefSeq" id="WP_246512103.1">
    <property type="nucleotide sequence ID" value="NZ_AP024601.1"/>
</dbReference>
<dbReference type="Proteomes" id="UP000677436">
    <property type="component" value="Chromosome"/>
</dbReference>
<dbReference type="Pfam" id="PF00005">
    <property type="entry name" value="ABC_tran"/>
    <property type="match status" value="1"/>
</dbReference>
<keyword evidence="3 5" id="KW-0067">ATP-binding</keyword>
<evidence type="ECO:0000259" key="4">
    <source>
        <dbReference type="SMART" id="SM00382"/>
    </source>
</evidence>
<organism evidence="5 6">
    <name type="scientific">Polycladomyces abyssicola</name>
    <dbReference type="NCBI Taxonomy" id="1125966"/>
    <lineage>
        <taxon>Bacteria</taxon>
        <taxon>Bacillati</taxon>
        <taxon>Bacillota</taxon>
        <taxon>Bacilli</taxon>
        <taxon>Bacillales</taxon>
        <taxon>Thermoactinomycetaceae</taxon>
        <taxon>Polycladomyces</taxon>
    </lineage>
</organism>
<gene>
    <name evidence="5" type="ORF">JIR001_23710</name>
</gene>
<dbReference type="SUPFAM" id="SSF52540">
    <property type="entry name" value="P-loop containing nucleoside triphosphate hydrolases"/>
    <property type="match status" value="1"/>
</dbReference>
<keyword evidence="1" id="KW-0813">Transport</keyword>
<evidence type="ECO:0000256" key="1">
    <source>
        <dbReference type="ARBA" id="ARBA00022448"/>
    </source>
</evidence>
<reference evidence="5" key="1">
    <citation type="journal article" date="2013" name="Int. J. Syst. Evol. Microbiol.">
        <title>Polycladomyces abyssicola gen. nov., sp. nov., a thermophilic filamentous bacterium isolated from hemipelagic sediment.</title>
        <authorList>
            <person name="Tsubouchi T."/>
            <person name="Shimane Y."/>
            <person name="Mori K."/>
            <person name="Usui K."/>
            <person name="Hiraki T."/>
            <person name="Tame A."/>
            <person name="Uematsu K."/>
            <person name="Maruyama T."/>
            <person name="Hatada Y."/>
        </authorList>
    </citation>
    <scope>NUCLEOTIDE SEQUENCE</scope>
    <source>
        <strain evidence="5">JIR-001</strain>
    </source>
</reference>
<dbReference type="InterPro" id="IPR027417">
    <property type="entry name" value="P-loop_NTPase"/>
</dbReference>
<dbReference type="InterPro" id="IPR003439">
    <property type="entry name" value="ABC_transporter-like_ATP-bd"/>
</dbReference>
<evidence type="ECO:0000256" key="3">
    <source>
        <dbReference type="ARBA" id="ARBA00022840"/>
    </source>
</evidence>
<evidence type="ECO:0000256" key="2">
    <source>
        <dbReference type="ARBA" id="ARBA00022741"/>
    </source>
</evidence>
<dbReference type="GO" id="GO:0005886">
    <property type="term" value="C:plasma membrane"/>
    <property type="evidence" value="ECO:0007669"/>
    <property type="project" value="TreeGrafter"/>
</dbReference>
<dbReference type="CDD" id="cd03219">
    <property type="entry name" value="ABC_Mj1267_LivG_branched"/>
    <property type="match status" value="1"/>
</dbReference>
<sequence>MAEILAVQDLTKRFGGLTAVDGVTFTVNAGDILGIIGPNGAGKTTLFNLITGFLRPDRGTVIFRNQPITGWKAHRISRLGLTRTFQITKPFGNLDVRDNVAVAALRSTGSLKEARDVADEVLGFVGLESYRHHETDTLPIGLKKKLELAKALATRPSLLFLDEVMGGLSAEEVRDLIHVLHKIHDAGTTLVVIEHVLPVITELCNRVIVLHHGAMLTQGPSKEVLRHPEVVKAYLGEVHPDAHN</sequence>
<dbReference type="PANTHER" id="PTHR45772">
    <property type="entry name" value="CONSERVED COMPONENT OF ABC TRANSPORTER FOR NATURAL AMINO ACIDS-RELATED"/>
    <property type="match status" value="1"/>
</dbReference>
<name>A0A8D5UH21_9BACL</name>
<dbReference type="EMBL" id="AP024601">
    <property type="protein sequence ID" value="BCU82588.1"/>
    <property type="molecule type" value="Genomic_DNA"/>
</dbReference>
<reference evidence="5" key="2">
    <citation type="journal article" date="2021" name="Microbiol. Resour. Announc.">
        <title>Complete Genome Sequence of Polycladomyces abyssicola JIR-001T, Isolated from Hemipelagic Sediment in Deep Seawater.</title>
        <authorList>
            <person name="Tsubouchi T."/>
            <person name="Kaneko Y."/>
        </authorList>
    </citation>
    <scope>NUCLEOTIDE SEQUENCE</scope>
    <source>
        <strain evidence="5">JIR-001</strain>
    </source>
</reference>
<dbReference type="GO" id="GO:0005524">
    <property type="term" value="F:ATP binding"/>
    <property type="evidence" value="ECO:0007669"/>
    <property type="project" value="UniProtKB-KW"/>
</dbReference>
<dbReference type="Pfam" id="PF12399">
    <property type="entry name" value="BCA_ABC_TP_C"/>
    <property type="match status" value="1"/>
</dbReference>
<feature type="domain" description="AAA+ ATPase" evidence="4">
    <location>
        <begin position="29"/>
        <end position="235"/>
    </location>
</feature>
<dbReference type="GO" id="GO:0016887">
    <property type="term" value="F:ATP hydrolysis activity"/>
    <property type="evidence" value="ECO:0007669"/>
    <property type="project" value="InterPro"/>
</dbReference>
<keyword evidence="2" id="KW-0547">Nucleotide-binding</keyword>
<dbReference type="InterPro" id="IPR051120">
    <property type="entry name" value="ABC_AA/LPS_Transport"/>
</dbReference>
<accession>A0A8D5UH21</accession>
<proteinExistence type="predicted"/>
<dbReference type="Gene3D" id="3.40.50.300">
    <property type="entry name" value="P-loop containing nucleotide triphosphate hydrolases"/>
    <property type="match status" value="1"/>
</dbReference>
<keyword evidence="6" id="KW-1185">Reference proteome</keyword>